<dbReference type="InterPro" id="IPR004073">
    <property type="entry name" value="GPCR_3_vmron_rcpt_2"/>
</dbReference>
<keyword evidence="3 11" id="KW-0812">Transmembrane</keyword>
<keyword evidence="4 12" id="KW-0732">Signal</keyword>
<dbReference type="InterPro" id="IPR000337">
    <property type="entry name" value="GPCR_3"/>
</dbReference>
<comment type="subcellular location">
    <subcellularLocation>
        <location evidence="1">Cell membrane</location>
        <topology evidence="1">Multi-pass membrane protein</topology>
    </subcellularLocation>
</comment>
<keyword evidence="5 11" id="KW-1133">Transmembrane helix</keyword>
<evidence type="ECO:0000256" key="3">
    <source>
        <dbReference type="ARBA" id="ARBA00022692"/>
    </source>
</evidence>
<feature type="transmembrane region" description="Helical" evidence="11">
    <location>
        <begin position="765"/>
        <end position="788"/>
    </location>
</feature>
<dbReference type="InterPro" id="IPR000068">
    <property type="entry name" value="GPCR_3_Ca_sens_rcpt-rel"/>
</dbReference>
<feature type="transmembrane region" description="Helical" evidence="11">
    <location>
        <begin position="653"/>
        <end position="672"/>
    </location>
</feature>
<dbReference type="InterPro" id="IPR001828">
    <property type="entry name" value="ANF_lig-bd_rcpt"/>
</dbReference>
<accession>A0A8C5BWE0</accession>
<evidence type="ECO:0000256" key="4">
    <source>
        <dbReference type="ARBA" id="ARBA00022729"/>
    </source>
</evidence>
<dbReference type="GO" id="GO:0005886">
    <property type="term" value="C:plasma membrane"/>
    <property type="evidence" value="ECO:0007669"/>
    <property type="project" value="UniProtKB-SubCell"/>
</dbReference>
<dbReference type="OMA" id="IMWSTVI"/>
<dbReference type="PANTHER" id="PTHR24061:SF528">
    <property type="entry name" value="C-FAMILY ODORANT RECEPTOR OLFCD2-RELATED"/>
    <property type="match status" value="1"/>
</dbReference>
<evidence type="ECO:0000256" key="10">
    <source>
        <dbReference type="ARBA" id="ARBA00023224"/>
    </source>
</evidence>
<feature type="transmembrane region" description="Helical" evidence="11">
    <location>
        <begin position="609"/>
        <end position="633"/>
    </location>
</feature>
<feature type="transmembrane region" description="Helical" evidence="11">
    <location>
        <begin position="845"/>
        <end position="864"/>
    </location>
</feature>
<evidence type="ECO:0000256" key="2">
    <source>
        <dbReference type="ARBA" id="ARBA00022475"/>
    </source>
</evidence>
<reference evidence="14" key="1">
    <citation type="submission" date="2025-08" db="UniProtKB">
        <authorList>
            <consortium name="Ensembl"/>
        </authorList>
    </citation>
    <scope>IDENTIFICATION</scope>
</reference>
<dbReference type="InterPro" id="IPR011500">
    <property type="entry name" value="GPCR_3_9-Cys_dom"/>
</dbReference>
<evidence type="ECO:0000313" key="14">
    <source>
        <dbReference type="Ensembl" id="ENSGMOP00000052001.1"/>
    </source>
</evidence>
<keyword evidence="7 11" id="KW-0472">Membrane</keyword>
<feature type="signal peptide" evidence="12">
    <location>
        <begin position="1"/>
        <end position="19"/>
    </location>
</feature>
<dbReference type="Ensembl" id="ENSGMOT00000036924.1">
    <property type="protein sequence ID" value="ENSGMOP00000052001.1"/>
    <property type="gene ID" value="ENSGMOG00000025321.1"/>
</dbReference>
<evidence type="ECO:0000256" key="7">
    <source>
        <dbReference type="ARBA" id="ARBA00023136"/>
    </source>
</evidence>
<evidence type="ECO:0000256" key="8">
    <source>
        <dbReference type="ARBA" id="ARBA00023170"/>
    </source>
</evidence>
<dbReference type="GeneTree" id="ENSGT01050000244874"/>
<evidence type="ECO:0000256" key="1">
    <source>
        <dbReference type="ARBA" id="ARBA00004651"/>
    </source>
</evidence>
<dbReference type="AlphaFoldDB" id="A0A8C5BWE0"/>
<feature type="transmembrane region" description="Helical" evidence="11">
    <location>
        <begin position="575"/>
        <end position="597"/>
    </location>
</feature>
<dbReference type="PROSITE" id="PS00981">
    <property type="entry name" value="G_PROTEIN_RECEP_F3_3"/>
    <property type="match status" value="1"/>
</dbReference>
<dbReference type="InterPro" id="IPR038550">
    <property type="entry name" value="GPCR_3_9-Cys_sf"/>
</dbReference>
<protein>
    <recommendedName>
        <fullName evidence="13">G-protein coupled receptors family 3 profile domain-containing protein</fullName>
    </recommendedName>
</protein>
<feature type="transmembrane region" description="Helical" evidence="11">
    <location>
        <begin position="733"/>
        <end position="753"/>
    </location>
</feature>
<proteinExistence type="predicted"/>
<dbReference type="SUPFAM" id="SSF53822">
    <property type="entry name" value="Periplasmic binding protein-like I"/>
    <property type="match status" value="1"/>
</dbReference>
<sequence length="866" mass="96973">MVAVMGWISIILITLLVKGKSEEQSCKLIGQTGFLEFSKDGDLIIGGIFSLDSTQVTENYGYHAYPSVFCTGLNPRELLFSRAAIFTVEEINKNPTLLNGVTLGYRIYNGCEGDSPMRAAIEAVTSGESCSKRVKALIGHSSSGVSKDVNLIISHLSTCACLSDRRLYPTFFRTVPSDKFQISALVQLMKHFGWQWVGIIHSVEVYASDGAAEFIKQGKAEGICVEYVISFDMYDTKIEHKVTEKLKASTSSVVLLYMSLFYMRELFKLIDGNKLPRKQWIGSEAWISQVDLASLGSKNILHGAMGFALPQSIIPGLLEFILSLKLSDEPESVMIKAFWENFFDCSFSPSNTTKLCTGDEDLRTISSAYTNTALRSVRNVYTAVYSIAHALNALFDIQPKQLVDFTVLNGYKVSFDENGDSVAQYDLLNWQYKEDDSVNVINIGHYDNSLPEGQRFRFTPNTTIVWSVCRDACPAGSRKAINKRAPVCCFDCFECPEGGISNDTDSSDCFLCTVEFWPNEKKDKCIPKPTEFLSFTEIMGIVLTVFCCFGVFLSILIFIIFLVNRETPIVRANNSELSFLLLLSLKLCFLCSLTFIGRPSDWSCMLRHTAFGITFVLCISCILGKTIVVLMAFKATLPSSNAMKWFGPTQQRFSVLAFTLIQVLICILWLTINPPFPNRNVQSFKDKIVLECALGSPIGFWAVLGYIGLLAILCFILAFLARKLPDSFNEAKFITFSMVIFCAVWIAFIPAYVSSPGKATVAVEIFAILASSFGLLLCIFVPKCYIIIFKPEQNSKNVFIEVKKSSISTINHNILCRCIIQSKILISYIFQTERWIYSKQSLNRLYIYGYYITMTIYLFCTIVTNA</sequence>
<dbReference type="InterPro" id="IPR028082">
    <property type="entry name" value="Peripla_BP_I"/>
</dbReference>
<keyword evidence="9" id="KW-0325">Glycoprotein</keyword>
<feature type="domain" description="G-protein coupled receptors family 3 profile" evidence="13">
    <location>
        <begin position="539"/>
        <end position="803"/>
    </location>
</feature>
<evidence type="ECO:0000256" key="11">
    <source>
        <dbReference type="SAM" id="Phobius"/>
    </source>
</evidence>
<dbReference type="PRINTS" id="PR01535">
    <property type="entry name" value="VOMERONASL2R"/>
</dbReference>
<dbReference type="InterPro" id="IPR017978">
    <property type="entry name" value="GPCR_3_C"/>
</dbReference>
<dbReference type="Gene3D" id="3.40.50.2300">
    <property type="match status" value="2"/>
</dbReference>
<feature type="chain" id="PRO_5045787390" description="G-protein coupled receptors family 3 profile domain-containing protein" evidence="12">
    <location>
        <begin position="20"/>
        <end position="866"/>
    </location>
</feature>
<feature type="transmembrane region" description="Helical" evidence="11">
    <location>
        <begin position="538"/>
        <end position="563"/>
    </location>
</feature>
<dbReference type="InterPro" id="IPR017979">
    <property type="entry name" value="GPCR_3_CS"/>
</dbReference>
<name>A0A8C5BWE0_GADMO</name>
<dbReference type="GO" id="GO:0004930">
    <property type="term" value="F:G protein-coupled receptor activity"/>
    <property type="evidence" value="ECO:0007669"/>
    <property type="project" value="UniProtKB-KW"/>
</dbReference>
<evidence type="ECO:0000313" key="15">
    <source>
        <dbReference type="Proteomes" id="UP000694546"/>
    </source>
</evidence>
<keyword evidence="15" id="KW-1185">Reference proteome</keyword>
<dbReference type="PANTHER" id="PTHR24061">
    <property type="entry name" value="CALCIUM-SENSING RECEPTOR-RELATED"/>
    <property type="match status" value="1"/>
</dbReference>
<evidence type="ECO:0000256" key="5">
    <source>
        <dbReference type="ARBA" id="ARBA00022989"/>
    </source>
</evidence>
<reference evidence="14" key="2">
    <citation type="submission" date="2025-09" db="UniProtKB">
        <authorList>
            <consortium name="Ensembl"/>
        </authorList>
    </citation>
    <scope>IDENTIFICATION</scope>
</reference>
<organism evidence="14 15">
    <name type="scientific">Gadus morhua</name>
    <name type="common">Atlantic cod</name>
    <dbReference type="NCBI Taxonomy" id="8049"/>
    <lineage>
        <taxon>Eukaryota</taxon>
        <taxon>Metazoa</taxon>
        <taxon>Chordata</taxon>
        <taxon>Craniata</taxon>
        <taxon>Vertebrata</taxon>
        <taxon>Euteleostomi</taxon>
        <taxon>Actinopterygii</taxon>
        <taxon>Neopterygii</taxon>
        <taxon>Teleostei</taxon>
        <taxon>Neoteleostei</taxon>
        <taxon>Acanthomorphata</taxon>
        <taxon>Zeiogadaria</taxon>
        <taxon>Gadariae</taxon>
        <taxon>Gadiformes</taxon>
        <taxon>Gadoidei</taxon>
        <taxon>Gadidae</taxon>
        <taxon>Gadus</taxon>
    </lineage>
</organism>
<dbReference type="Proteomes" id="UP000694546">
    <property type="component" value="Chromosome 16"/>
</dbReference>
<dbReference type="PRINTS" id="PR00248">
    <property type="entry name" value="GPCRMGR"/>
</dbReference>
<evidence type="ECO:0000259" key="13">
    <source>
        <dbReference type="PROSITE" id="PS50259"/>
    </source>
</evidence>
<evidence type="ECO:0000256" key="12">
    <source>
        <dbReference type="SAM" id="SignalP"/>
    </source>
</evidence>
<keyword evidence="8" id="KW-0675">Receptor</keyword>
<dbReference type="Gene3D" id="2.10.50.30">
    <property type="entry name" value="GPCR, family 3, nine cysteines domain"/>
    <property type="match status" value="1"/>
</dbReference>
<dbReference type="Pfam" id="PF00003">
    <property type="entry name" value="7tm_3"/>
    <property type="match status" value="1"/>
</dbReference>
<dbReference type="Pfam" id="PF01094">
    <property type="entry name" value="ANF_receptor"/>
    <property type="match status" value="1"/>
</dbReference>
<dbReference type="CDD" id="cd15283">
    <property type="entry name" value="7tmC_V2R_pheromone"/>
    <property type="match status" value="1"/>
</dbReference>
<evidence type="ECO:0000256" key="6">
    <source>
        <dbReference type="ARBA" id="ARBA00023040"/>
    </source>
</evidence>
<keyword evidence="6" id="KW-0297">G-protein coupled receptor</keyword>
<feature type="transmembrane region" description="Helical" evidence="11">
    <location>
        <begin position="698"/>
        <end position="721"/>
    </location>
</feature>
<dbReference type="Pfam" id="PF07562">
    <property type="entry name" value="NCD3G"/>
    <property type="match status" value="1"/>
</dbReference>
<keyword evidence="2" id="KW-1003">Cell membrane</keyword>
<dbReference type="PROSITE" id="PS50259">
    <property type="entry name" value="G_PROTEIN_RECEP_F3_4"/>
    <property type="match status" value="1"/>
</dbReference>
<evidence type="ECO:0000256" key="9">
    <source>
        <dbReference type="ARBA" id="ARBA00023180"/>
    </source>
</evidence>
<keyword evidence="10" id="KW-0807">Transducer</keyword>